<sequence length="79" mass="8994">MMPKGLDQVLKEWGGSKVYQYKKRKSCVMTVSLIDATCLDVLYFKFLCSSNLKLSYTVRNYSLLSSCPTIVLFTFSCNS</sequence>
<accession>A0AAP0Q9N3</accession>
<protein>
    <submittedName>
        <fullName evidence="1">Uncharacterized protein</fullName>
    </submittedName>
</protein>
<dbReference type="Proteomes" id="UP001428341">
    <property type="component" value="Unassembled WGS sequence"/>
</dbReference>
<evidence type="ECO:0000313" key="1">
    <source>
        <dbReference type="EMBL" id="KAK9177197.1"/>
    </source>
</evidence>
<dbReference type="EMBL" id="JBCGBO010000025">
    <property type="protein sequence ID" value="KAK9177197.1"/>
    <property type="molecule type" value="Genomic_DNA"/>
</dbReference>
<evidence type="ECO:0000313" key="2">
    <source>
        <dbReference type="Proteomes" id="UP001428341"/>
    </source>
</evidence>
<comment type="caution">
    <text evidence="1">The sequence shown here is derived from an EMBL/GenBank/DDBJ whole genome shotgun (WGS) entry which is preliminary data.</text>
</comment>
<reference evidence="1 2" key="1">
    <citation type="submission" date="2024-05" db="EMBL/GenBank/DDBJ databases">
        <title>Haplotype-resolved chromosome-level genome assembly of Huyou (Citrus changshanensis).</title>
        <authorList>
            <person name="Miao C."/>
            <person name="Chen W."/>
            <person name="Wu Y."/>
            <person name="Wang L."/>
            <person name="Zhao S."/>
            <person name="Grierson D."/>
            <person name="Xu C."/>
            <person name="Chen K."/>
        </authorList>
    </citation>
    <scope>NUCLEOTIDE SEQUENCE [LARGE SCALE GENOMIC DNA]</scope>
    <source>
        <strain evidence="1">01-14</strain>
        <tissue evidence="1">Leaf</tissue>
    </source>
</reference>
<proteinExistence type="predicted"/>
<organism evidence="1 2">
    <name type="scientific">Citrus x changshan-huyou</name>
    <dbReference type="NCBI Taxonomy" id="2935761"/>
    <lineage>
        <taxon>Eukaryota</taxon>
        <taxon>Viridiplantae</taxon>
        <taxon>Streptophyta</taxon>
        <taxon>Embryophyta</taxon>
        <taxon>Tracheophyta</taxon>
        <taxon>Spermatophyta</taxon>
        <taxon>Magnoliopsida</taxon>
        <taxon>eudicotyledons</taxon>
        <taxon>Gunneridae</taxon>
        <taxon>Pentapetalae</taxon>
        <taxon>rosids</taxon>
        <taxon>malvids</taxon>
        <taxon>Sapindales</taxon>
        <taxon>Rutaceae</taxon>
        <taxon>Aurantioideae</taxon>
        <taxon>Citrus</taxon>
    </lineage>
</organism>
<keyword evidence="2" id="KW-1185">Reference proteome</keyword>
<name>A0AAP0Q9N3_9ROSI</name>
<dbReference type="AlphaFoldDB" id="A0AAP0Q9N3"/>
<gene>
    <name evidence="1" type="ORF">WN944_029216</name>
</gene>